<gene>
    <name evidence="2" type="ORF">CXB51_006733</name>
</gene>
<dbReference type="OrthoDB" id="1002706at2759"/>
<proteinExistence type="predicted"/>
<comment type="caution">
    <text evidence="2">The sequence shown here is derived from an EMBL/GenBank/DDBJ whole genome shotgun (WGS) entry which is preliminary data.</text>
</comment>
<accession>A0A8J5ZG98</accession>
<dbReference type="Pfam" id="PF13456">
    <property type="entry name" value="RVT_3"/>
    <property type="match status" value="1"/>
</dbReference>
<dbReference type="Proteomes" id="UP000701853">
    <property type="component" value="Chromosome 3"/>
</dbReference>
<sequence length="295" mass="33409">MESLRVRDIQPSDSAWDVPLVDGLMVLPSNVNRNLRIPVSLFPTSDGLIWLDEKHGIYTVKSAYRLALDMVESGRYAAIDGPWLKLWNSTFPLKVKDFVALCHGSDVGAMETVAIIMWSSSFFRNLALRKNIVMDDPQSLTFATRFRHDWHASHAVHCRVQLPPRLRQNALGLWSPPPAGTFKCNVDSTSFAYQQRTSFVVVVRIDQRQFVKPFSGSYPVLLCSRLVEVFSVREALSWLKSEGYSHVILEGDCMEVFSVLCPAVPNLSEFGVLLDDCRRLQTHFQSYFFLGSTDS</sequence>
<dbReference type="GO" id="GO:0003676">
    <property type="term" value="F:nucleic acid binding"/>
    <property type="evidence" value="ECO:0007669"/>
    <property type="project" value="InterPro"/>
</dbReference>
<evidence type="ECO:0000313" key="2">
    <source>
        <dbReference type="EMBL" id="KAG8497952.1"/>
    </source>
</evidence>
<dbReference type="GO" id="GO:0004523">
    <property type="term" value="F:RNA-DNA hybrid ribonuclease activity"/>
    <property type="evidence" value="ECO:0007669"/>
    <property type="project" value="InterPro"/>
</dbReference>
<dbReference type="InterPro" id="IPR002156">
    <property type="entry name" value="RNaseH_domain"/>
</dbReference>
<dbReference type="AlphaFoldDB" id="A0A8J5ZG98"/>
<evidence type="ECO:0000259" key="1">
    <source>
        <dbReference type="Pfam" id="PF13456"/>
    </source>
</evidence>
<protein>
    <recommendedName>
        <fullName evidence="1">RNase H type-1 domain-containing protein</fullName>
    </recommendedName>
</protein>
<keyword evidence="3" id="KW-1185">Reference proteome</keyword>
<name>A0A8J5ZG98_9ROSI</name>
<organism evidence="2 3">
    <name type="scientific">Gossypium anomalum</name>
    <dbReference type="NCBI Taxonomy" id="47600"/>
    <lineage>
        <taxon>Eukaryota</taxon>
        <taxon>Viridiplantae</taxon>
        <taxon>Streptophyta</taxon>
        <taxon>Embryophyta</taxon>
        <taxon>Tracheophyta</taxon>
        <taxon>Spermatophyta</taxon>
        <taxon>Magnoliopsida</taxon>
        <taxon>eudicotyledons</taxon>
        <taxon>Gunneridae</taxon>
        <taxon>Pentapetalae</taxon>
        <taxon>rosids</taxon>
        <taxon>malvids</taxon>
        <taxon>Malvales</taxon>
        <taxon>Malvaceae</taxon>
        <taxon>Malvoideae</taxon>
        <taxon>Gossypium</taxon>
    </lineage>
</organism>
<dbReference type="EMBL" id="JAHUZN010000003">
    <property type="protein sequence ID" value="KAG8497952.1"/>
    <property type="molecule type" value="Genomic_DNA"/>
</dbReference>
<dbReference type="PANTHER" id="PTHR47074">
    <property type="entry name" value="BNAC02G40300D PROTEIN"/>
    <property type="match status" value="1"/>
</dbReference>
<dbReference type="InterPro" id="IPR052929">
    <property type="entry name" value="RNase_H-like_EbsB-rel"/>
</dbReference>
<reference evidence="2 3" key="1">
    <citation type="journal article" date="2021" name="bioRxiv">
        <title>The Gossypium anomalum genome as a resource for cotton improvement and evolutionary analysis of hybrid incompatibility.</title>
        <authorList>
            <person name="Grover C.E."/>
            <person name="Yuan D."/>
            <person name="Arick M.A."/>
            <person name="Miller E.R."/>
            <person name="Hu G."/>
            <person name="Peterson D.G."/>
            <person name="Wendel J.F."/>
            <person name="Udall J.A."/>
        </authorList>
    </citation>
    <scope>NUCLEOTIDE SEQUENCE [LARGE SCALE GENOMIC DNA]</scope>
    <source>
        <strain evidence="2">JFW-Udall</strain>
        <tissue evidence="2">Leaf</tissue>
    </source>
</reference>
<evidence type="ECO:0000313" key="3">
    <source>
        <dbReference type="Proteomes" id="UP000701853"/>
    </source>
</evidence>
<feature type="domain" description="RNase H type-1" evidence="1">
    <location>
        <begin position="185"/>
        <end position="287"/>
    </location>
</feature>
<dbReference type="PANTHER" id="PTHR47074:SF11">
    <property type="entry name" value="REVERSE TRANSCRIPTASE-LIKE PROTEIN"/>
    <property type="match status" value="1"/>
</dbReference>